<keyword evidence="8" id="KW-1185">Reference proteome</keyword>
<reference evidence="9" key="1">
    <citation type="submission" date="2022-11" db="UniProtKB">
        <authorList>
            <consortium name="WormBaseParasite"/>
        </authorList>
    </citation>
    <scope>IDENTIFICATION</scope>
</reference>
<keyword evidence="5 6" id="KW-0472">Membrane</keyword>
<evidence type="ECO:0000256" key="6">
    <source>
        <dbReference type="SAM" id="Phobius"/>
    </source>
</evidence>
<comment type="similarity">
    <text evidence="2">Belongs to the nematode receptor-like protein sre family.</text>
</comment>
<name>A0A914EJB2_9BILA</name>
<organism evidence="8 9">
    <name type="scientific">Acrobeloides nanus</name>
    <dbReference type="NCBI Taxonomy" id="290746"/>
    <lineage>
        <taxon>Eukaryota</taxon>
        <taxon>Metazoa</taxon>
        <taxon>Ecdysozoa</taxon>
        <taxon>Nematoda</taxon>
        <taxon>Chromadorea</taxon>
        <taxon>Rhabditida</taxon>
        <taxon>Tylenchina</taxon>
        <taxon>Cephalobomorpha</taxon>
        <taxon>Cephaloboidea</taxon>
        <taxon>Cephalobidae</taxon>
        <taxon>Acrobeloides</taxon>
    </lineage>
</organism>
<feature type="transmembrane region" description="Helical" evidence="6">
    <location>
        <begin position="110"/>
        <end position="138"/>
    </location>
</feature>
<dbReference type="Gene3D" id="1.20.1070.10">
    <property type="entry name" value="Rhodopsin 7-helix transmembrane proteins"/>
    <property type="match status" value="1"/>
</dbReference>
<dbReference type="PANTHER" id="PTHR47518">
    <property type="entry name" value="SERPENTINE RECEPTOR CLASS EPSILON-13-RELATED"/>
    <property type="match status" value="1"/>
</dbReference>
<evidence type="ECO:0000256" key="1">
    <source>
        <dbReference type="ARBA" id="ARBA00004370"/>
    </source>
</evidence>
<keyword evidence="4 6" id="KW-1133">Transmembrane helix</keyword>
<keyword evidence="3 6" id="KW-0812">Transmembrane</keyword>
<evidence type="ECO:0000256" key="3">
    <source>
        <dbReference type="ARBA" id="ARBA00022692"/>
    </source>
</evidence>
<feature type="transmembrane region" description="Helical" evidence="6">
    <location>
        <begin position="7"/>
        <end position="28"/>
    </location>
</feature>
<dbReference type="SUPFAM" id="SSF81321">
    <property type="entry name" value="Family A G protein-coupled receptor-like"/>
    <property type="match status" value="1"/>
</dbReference>
<protein>
    <submittedName>
        <fullName evidence="9">G-protein coupled receptors family 1 profile domain-containing protein</fullName>
    </submittedName>
</protein>
<dbReference type="Pfam" id="PF03125">
    <property type="entry name" value="Sre"/>
    <property type="match status" value="1"/>
</dbReference>
<comment type="subcellular location">
    <subcellularLocation>
        <location evidence="1">Membrane</location>
    </subcellularLocation>
</comment>
<feature type="transmembrane region" description="Helical" evidence="6">
    <location>
        <begin position="217"/>
        <end position="238"/>
    </location>
</feature>
<evidence type="ECO:0000313" key="8">
    <source>
        <dbReference type="Proteomes" id="UP000887540"/>
    </source>
</evidence>
<evidence type="ECO:0000259" key="7">
    <source>
        <dbReference type="PROSITE" id="PS50262"/>
    </source>
</evidence>
<sequence>MVILSRYFIIIPLLLSYLTNDVIGTPLWCRGAKALHDTGVYVGALDMIVLVAERTIATVFVRIYEKKKTKTLGLFFVSLQWIFALLFVVFNQTHAITGLSYYRLPCRREYLSLMAVRIFMWTILASNMVAIIVFVILLHINKKRYEYYNTEFSNKYLSERYQIAENVRTTRLLYPLMLAYFLVSSTAIIMFIVSAFVHKRILQTTEIERFKQTSYVGHFFDILFALLAIIFPHLAVYGHHSLLREFKKIFKPNNPSSREPKPPKRLDGKQLIMNSAEERELHFTNLQSQWSSKKIYKKRDSNRSLLKG</sequence>
<dbReference type="Proteomes" id="UP000887540">
    <property type="component" value="Unplaced"/>
</dbReference>
<proteinExistence type="inferred from homology"/>
<dbReference type="AlphaFoldDB" id="A0A914EJB2"/>
<feature type="transmembrane region" description="Helical" evidence="6">
    <location>
        <begin position="40"/>
        <end position="60"/>
    </location>
</feature>
<evidence type="ECO:0000256" key="2">
    <source>
        <dbReference type="ARBA" id="ARBA00006803"/>
    </source>
</evidence>
<dbReference type="PANTHER" id="PTHR47518:SF5">
    <property type="entry name" value="SERPENTINE RECEPTOR, CLASS E (EPSILON)"/>
    <property type="match status" value="1"/>
</dbReference>
<feature type="domain" description="G-protein coupled receptors family 1 profile" evidence="7">
    <location>
        <begin position="1"/>
        <end position="235"/>
    </location>
</feature>
<dbReference type="PROSITE" id="PS50262">
    <property type="entry name" value="G_PROTEIN_RECEP_F1_2"/>
    <property type="match status" value="1"/>
</dbReference>
<evidence type="ECO:0000313" key="9">
    <source>
        <dbReference type="WBParaSite" id="ACRNAN_scaffold8801.g9897.t1"/>
    </source>
</evidence>
<dbReference type="InterPro" id="IPR004151">
    <property type="entry name" value="7TM_GPCR_serpentine_rcpt_Sre"/>
</dbReference>
<dbReference type="GO" id="GO:0016020">
    <property type="term" value="C:membrane"/>
    <property type="evidence" value="ECO:0007669"/>
    <property type="project" value="UniProtKB-SubCell"/>
</dbReference>
<evidence type="ECO:0000256" key="4">
    <source>
        <dbReference type="ARBA" id="ARBA00022989"/>
    </source>
</evidence>
<feature type="transmembrane region" description="Helical" evidence="6">
    <location>
        <begin position="172"/>
        <end position="197"/>
    </location>
</feature>
<dbReference type="GO" id="GO:0007606">
    <property type="term" value="P:sensory perception of chemical stimulus"/>
    <property type="evidence" value="ECO:0007669"/>
    <property type="project" value="InterPro"/>
</dbReference>
<feature type="transmembrane region" description="Helical" evidence="6">
    <location>
        <begin position="72"/>
        <end position="90"/>
    </location>
</feature>
<evidence type="ECO:0000256" key="5">
    <source>
        <dbReference type="ARBA" id="ARBA00023136"/>
    </source>
</evidence>
<dbReference type="WBParaSite" id="ACRNAN_scaffold8801.g9897.t1">
    <property type="protein sequence ID" value="ACRNAN_scaffold8801.g9897.t1"/>
    <property type="gene ID" value="ACRNAN_scaffold8801.g9897"/>
</dbReference>
<dbReference type="InterPro" id="IPR017452">
    <property type="entry name" value="GPCR_Rhodpsn_7TM"/>
</dbReference>
<dbReference type="InterPro" id="IPR052854">
    <property type="entry name" value="Serpentine_rcpt_epsilon"/>
</dbReference>
<accession>A0A914EJB2</accession>